<protein>
    <submittedName>
        <fullName evidence="1">Unnamed protein product</fullName>
    </submittedName>
</protein>
<reference evidence="1" key="1">
    <citation type="submission" date="2023-04" db="EMBL/GenBank/DDBJ databases">
        <title>Candida boidinii NBRC 1967.</title>
        <authorList>
            <person name="Ichikawa N."/>
            <person name="Sato H."/>
            <person name="Tonouchi N."/>
        </authorList>
    </citation>
    <scope>NUCLEOTIDE SEQUENCE</scope>
    <source>
        <strain evidence="1">NBRC 1967</strain>
    </source>
</reference>
<dbReference type="Proteomes" id="UP001165101">
    <property type="component" value="Unassembled WGS sequence"/>
</dbReference>
<organism evidence="1 2">
    <name type="scientific">Candida boidinii</name>
    <name type="common">Yeast</name>
    <dbReference type="NCBI Taxonomy" id="5477"/>
    <lineage>
        <taxon>Eukaryota</taxon>
        <taxon>Fungi</taxon>
        <taxon>Dikarya</taxon>
        <taxon>Ascomycota</taxon>
        <taxon>Saccharomycotina</taxon>
        <taxon>Pichiomycetes</taxon>
        <taxon>Pichiales</taxon>
        <taxon>Pichiaceae</taxon>
        <taxon>Ogataea</taxon>
        <taxon>Ogataea/Candida clade</taxon>
    </lineage>
</organism>
<evidence type="ECO:0000313" key="1">
    <source>
        <dbReference type="EMBL" id="GME91566.1"/>
    </source>
</evidence>
<name>A0ACB5TMD8_CANBO</name>
<keyword evidence="2" id="KW-1185">Reference proteome</keyword>
<accession>A0ACB5TMD8</accession>
<dbReference type="EMBL" id="BSXV01001046">
    <property type="protein sequence ID" value="GME91566.1"/>
    <property type="molecule type" value="Genomic_DNA"/>
</dbReference>
<evidence type="ECO:0000313" key="2">
    <source>
        <dbReference type="Proteomes" id="UP001165101"/>
    </source>
</evidence>
<sequence length="700" mass="80898">MSKDLFFDHSLGQDPVTEETETGTETRNDEDINMNERNENRDVNEEITVDPFAIKDTTNFDANSLFVYDTFDEDQIQSITQKYDTMEEFVGNNKTHESMKREQQNNRALHNTTDNRKRPAFFNNKKVNGGIFDIIKKQKPSNSPRSITSKEKSYNPNIKWQKYIGSLQVECWCTKSCFQGLNYGTEVNLSLTEINKKFNRFANIISKTHSNIYVCKIDDNREIGRINEKSAGILSPFLKYDFATFNAYIIYSNEGKLRTGDTFIIQVDCYLNSNAFNILQSSPSSSQNVSITPSPTSEDNENENNDDQQSSPATEVSKFFKSSDDVPTVNHQPESLSISSSYEIKSSNEIERKQSALFGLFNMVGWKPIMVESEIKELESSQTSISLDSDSDSEYDLIKQMNKNAENFNSENKENEDYFDDLKNQYNIENEKEKLQRKEALEQQFQQSKILTLNELRNLYRTAQSNNLEDYFPETYPPKDTFKLDLRPYQRNGLSWLLKRESEYSLIGSNNPNITEAEKTKLQSIKDDHLIDPLWREYKWPNKRAFQIKKNAIDPNEFNHDLSSFENNKLPNNFYLNLYSGICSFNKPLIKLKARGGILADEMGLGKTISTLSLIFTVPRDLKYELLEEKEINNNSVKPIDGLTTIQTTQTINPEDNYAYQTTLIIVPMALLSQWESEFAKVNNDPVNNKCFIYYVNLQK</sequence>
<comment type="caution">
    <text evidence="1">The sequence shown here is derived from an EMBL/GenBank/DDBJ whole genome shotgun (WGS) entry which is preliminary data.</text>
</comment>
<proteinExistence type="predicted"/>
<gene>
    <name evidence="1" type="ORF">Cboi01_000235100</name>
</gene>